<comment type="caution">
    <text evidence="4">The sequence shown here is derived from an EMBL/GenBank/DDBJ whole genome shotgun (WGS) entry which is preliminary data.</text>
</comment>
<dbReference type="InterPro" id="IPR038180">
    <property type="entry name" value="FlgT_N_sf"/>
</dbReference>
<feature type="domain" description="Flagellar assembly protein T N-terminal" evidence="3">
    <location>
        <begin position="27"/>
        <end position="109"/>
    </location>
</feature>
<dbReference type="Proteomes" id="UP001433638">
    <property type="component" value="Unassembled WGS sequence"/>
</dbReference>
<evidence type="ECO:0000259" key="2">
    <source>
        <dbReference type="Pfam" id="PF16539"/>
    </source>
</evidence>
<dbReference type="Gene3D" id="3.40.50.10610">
    <property type="entry name" value="ABC-type transport auxiliary lipoprotein component"/>
    <property type="match status" value="1"/>
</dbReference>
<keyword evidence="4" id="KW-0966">Cell projection</keyword>
<evidence type="ECO:0000313" key="4">
    <source>
        <dbReference type="EMBL" id="MEQ6289309.1"/>
    </source>
</evidence>
<proteinExistence type="predicted"/>
<sequence>MQTSSLLRAAFGAAFVLLVAPAAMAEIYQAEGMASLEAGRVAARQAAIEDALRQIAITHQGGLQGSSEMNNGAVAAESLMLGPVSLPGKTRVISESQRDGLLFVTVQHDTDPPATPAEAAANNDKAAAACQRSTLPPGRFLARRLVATYFTVEQPQQATDLGGISTWFPAELVRRLNRQRDVQALDAGNVTLFPDGKVQDPWQASDAVRDVGRREGVQFVLAGRIVDSAVTRKEPRATVFGSGNDMQQGVYYTGPFAGLLGLSVRQVPVERRLVVEYWLYDAISGGVLLRDVLTREARGDVHVDSARLFDTAVLAQSDYGRLIEQTLGGIADKLRDTMQCLPFTTRVARVEGDRVYLAAGALDGLAVRDRLLLYKPRPATEVRRLDGQVLGVPEQLIGDLEIEQVQPRFAVARLRNNSQQAATGDWVRFPVRPN</sequence>
<feature type="domain" description="Flagellar assembly protein T middle" evidence="2">
    <location>
        <begin position="142"/>
        <end position="302"/>
    </location>
</feature>
<keyword evidence="5" id="KW-1185">Reference proteome</keyword>
<dbReference type="Gene3D" id="3.30.1660.40">
    <property type="entry name" value="FlgT, N-terminal domain"/>
    <property type="match status" value="1"/>
</dbReference>
<protein>
    <submittedName>
        <fullName evidence="4">Flagellar assembly protein T N-terminal domain-containing protein</fullName>
    </submittedName>
</protein>
<dbReference type="InterPro" id="IPR032386">
    <property type="entry name" value="FlgT_M"/>
</dbReference>
<reference evidence="4" key="1">
    <citation type="submission" date="2024-06" db="EMBL/GenBank/DDBJ databases">
        <title>Genome sequence of Vogesella sp. MAHUQ-64.</title>
        <authorList>
            <person name="Huq M.A."/>
        </authorList>
    </citation>
    <scope>NUCLEOTIDE SEQUENCE</scope>
    <source>
        <strain evidence="4">MAHUQ-64</strain>
    </source>
</reference>
<evidence type="ECO:0000256" key="1">
    <source>
        <dbReference type="SAM" id="SignalP"/>
    </source>
</evidence>
<feature type="chain" id="PRO_5045414165" evidence="1">
    <location>
        <begin position="26"/>
        <end position="434"/>
    </location>
</feature>
<keyword evidence="4" id="KW-0282">Flagellum</keyword>
<accession>A0ABV1LZF6</accession>
<name>A0ABV1LZF6_9NEIS</name>
<keyword evidence="4" id="KW-0969">Cilium</keyword>
<gene>
    <name evidence="4" type="ORF">ABNW52_01615</name>
</gene>
<organism evidence="4 5">
    <name type="scientific">Vogesella oryzagri</name>
    <dbReference type="NCBI Taxonomy" id="3160864"/>
    <lineage>
        <taxon>Bacteria</taxon>
        <taxon>Pseudomonadati</taxon>
        <taxon>Pseudomonadota</taxon>
        <taxon>Betaproteobacteria</taxon>
        <taxon>Neisseriales</taxon>
        <taxon>Chromobacteriaceae</taxon>
        <taxon>Vogesella</taxon>
    </lineage>
</organism>
<dbReference type="Pfam" id="PF16539">
    <property type="entry name" value="FlgT_M"/>
    <property type="match status" value="1"/>
</dbReference>
<dbReference type="Pfam" id="PF16548">
    <property type="entry name" value="FlgT_N"/>
    <property type="match status" value="1"/>
</dbReference>
<dbReference type="EMBL" id="JBEFLD010000001">
    <property type="protein sequence ID" value="MEQ6289309.1"/>
    <property type="molecule type" value="Genomic_DNA"/>
</dbReference>
<dbReference type="InterPro" id="IPR032370">
    <property type="entry name" value="FlgT_N"/>
</dbReference>
<feature type="signal peptide" evidence="1">
    <location>
        <begin position="1"/>
        <end position="25"/>
    </location>
</feature>
<dbReference type="RefSeq" id="WP_349583090.1">
    <property type="nucleotide sequence ID" value="NZ_JBEFLD010000001.1"/>
</dbReference>
<evidence type="ECO:0000313" key="5">
    <source>
        <dbReference type="Proteomes" id="UP001433638"/>
    </source>
</evidence>
<keyword evidence="1" id="KW-0732">Signal</keyword>
<evidence type="ECO:0000259" key="3">
    <source>
        <dbReference type="Pfam" id="PF16548"/>
    </source>
</evidence>